<evidence type="ECO:0000256" key="3">
    <source>
        <dbReference type="ARBA" id="ARBA00022553"/>
    </source>
</evidence>
<dbReference type="Gene3D" id="2.10.70.100">
    <property type="match status" value="1"/>
</dbReference>
<dbReference type="EMBL" id="JACJTB010000008">
    <property type="protein sequence ID" value="MBD2594583.1"/>
    <property type="molecule type" value="Genomic_DNA"/>
</dbReference>
<dbReference type="PROSITE" id="PS50112">
    <property type="entry name" value="PAS"/>
    <property type="match status" value="3"/>
</dbReference>
<dbReference type="Gene3D" id="3.30.450.20">
    <property type="entry name" value="PAS domain"/>
    <property type="match status" value="5"/>
</dbReference>
<dbReference type="PANTHER" id="PTHR43304:SF1">
    <property type="entry name" value="PAC DOMAIN-CONTAINING PROTEIN"/>
    <property type="match status" value="1"/>
</dbReference>
<dbReference type="InterPro" id="IPR036097">
    <property type="entry name" value="HisK_dim/P_sf"/>
</dbReference>
<evidence type="ECO:0000259" key="10">
    <source>
        <dbReference type="PROSITE" id="PS50113"/>
    </source>
</evidence>
<reference evidence="11 12" key="1">
    <citation type="journal article" date="2020" name="ISME J.">
        <title>Comparative genomics reveals insights into cyanobacterial evolution and habitat adaptation.</title>
        <authorList>
            <person name="Chen M.Y."/>
            <person name="Teng W.K."/>
            <person name="Zhao L."/>
            <person name="Hu C.X."/>
            <person name="Zhou Y.K."/>
            <person name="Han B.P."/>
            <person name="Song L.R."/>
            <person name="Shu W.S."/>
        </authorList>
    </citation>
    <scope>NUCLEOTIDE SEQUENCE [LARGE SCALE GENOMIC DNA]</scope>
    <source>
        <strain evidence="11 12">FACHB-130</strain>
    </source>
</reference>
<dbReference type="PROSITE" id="PS50109">
    <property type="entry name" value="HIS_KIN"/>
    <property type="match status" value="1"/>
</dbReference>
<dbReference type="Pfam" id="PF02518">
    <property type="entry name" value="HATPase_c"/>
    <property type="match status" value="1"/>
</dbReference>
<comment type="caution">
    <text evidence="11">The sequence shown here is derived from an EMBL/GenBank/DDBJ whole genome shotgun (WGS) entry which is preliminary data.</text>
</comment>
<dbReference type="SUPFAM" id="SSF55785">
    <property type="entry name" value="PYP-like sensor domain (PAS domain)"/>
    <property type="match status" value="5"/>
</dbReference>
<comment type="catalytic activity">
    <reaction evidence="1">
        <text>ATP + protein L-histidine = ADP + protein N-phospho-L-histidine.</text>
        <dbReference type="EC" id="2.7.13.3"/>
    </reaction>
</comment>
<dbReference type="InterPro" id="IPR052162">
    <property type="entry name" value="Sensor_kinase/Photoreceptor"/>
</dbReference>
<evidence type="ECO:0000313" key="11">
    <source>
        <dbReference type="EMBL" id="MBD2594583.1"/>
    </source>
</evidence>
<feature type="coiled-coil region" evidence="7">
    <location>
        <begin position="567"/>
        <end position="626"/>
    </location>
</feature>
<dbReference type="InterPro" id="IPR013655">
    <property type="entry name" value="PAS_fold_3"/>
</dbReference>
<organism evidence="11 12">
    <name type="scientific">Nostoc spongiaeforme FACHB-130</name>
    <dbReference type="NCBI Taxonomy" id="1357510"/>
    <lineage>
        <taxon>Bacteria</taxon>
        <taxon>Bacillati</taxon>
        <taxon>Cyanobacteriota</taxon>
        <taxon>Cyanophyceae</taxon>
        <taxon>Nostocales</taxon>
        <taxon>Nostocaceae</taxon>
        <taxon>Nostoc</taxon>
    </lineage>
</organism>
<dbReference type="CDD" id="cd16922">
    <property type="entry name" value="HATPase_EvgS-ArcB-TorS-like"/>
    <property type="match status" value="1"/>
</dbReference>
<feature type="domain" description="PAS" evidence="9">
    <location>
        <begin position="449"/>
        <end position="521"/>
    </location>
</feature>
<dbReference type="Gene3D" id="1.10.287.130">
    <property type="match status" value="1"/>
</dbReference>
<dbReference type="Gene3D" id="3.30.565.10">
    <property type="entry name" value="Histidine kinase-like ATPase, C-terminal domain"/>
    <property type="match status" value="1"/>
</dbReference>
<feature type="domain" description="PAC" evidence="10">
    <location>
        <begin position="524"/>
        <end position="576"/>
    </location>
</feature>
<protein>
    <recommendedName>
        <fullName evidence="2">histidine kinase</fullName>
        <ecNumber evidence="2">2.7.13.3</ecNumber>
    </recommendedName>
</protein>
<dbReference type="InterPro" id="IPR000700">
    <property type="entry name" value="PAS-assoc_C"/>
</dbReference>
<dbReference type="InterPro" id="IPR035965">
    <property type="entry name" value="PAS-like_dom_sf"/>
</dbReference>
<dbReference type="Pfam" id="PF08447">
    <property type="entry name" value="PAS_3"/>
    <property type="match status" value="1"/>
</dbReference>
<dbReference type="CDD" id="cd00130">
    <property type="entry name" value="PAS"/>
    <property type="match status" value="5"/>
</dbReference>
<dbReference type="InterPro" id="IPR004358">
    <property type="entry name" value="Sig_transdc_His_kin-like_C"/>
</dbReference>
<feature type="domain" description="Histidine kinase" evidence="8">
    <location>
        <begin position="753"/>
        <end position="976"/>
    </location>
</feature>
<evidence type="ECO:0000256" key="4">
    <source>
        <dbReference type="ARBA" id="ARBA00022679"/>
    </source>
</evidence>
<keyword evidence="3" id="KW-0597">Phosphoprotein</keyword>
<dbReference type="PRINTS" id="PR00344">
    <property type="entry name" value="BCTRLSENSOR"/>
</dbReference>
<dbReference type="PANTHER" id="PTHR43304">
    <property type="entry name" value="PHYTOCHROME-LIKE PROTEIN CPH1"/>
    <property type="match status" value="1"/>
</dbReference>
<evidence type="ECO:0000313" key="12">
    <source>
        <dbReference type="Proteomes" id="UP000603457"/>
    </source>
</evidence>
<keyword evidence="6" id="KW-0902">Two-component regulatory system</keyword>
<evidence type="ECO:0000256" key="7">
    <source>
        <dbReference type="SAM" id="Coils"/>
    </source>
</evidence>
<keyword evidence="5" id="KW-0418">Kinase</keyword>
<dbReference type="SUPFAM" id="SSF55874">
    <property type="entry name" value="ATPase domain of HSP90 chaperone/DNA topoisomerase II/histidine kinase"/>
    <property type="match status" value="1"/>
</dbReference>
<evidence type="ECO:0000256" key="6">
    <source>
        <dbReference type="ARBA" id="ARBA00023012"/>
    </source>
</evidence>
<dbReference type="Pfam" id="PF08448">
    <property type="entry name" value="PAS_4"/>
    <property type="match status" value="2"/>
</dbReference>
<name>A0ABR8FWG2_9NOSO</name>
<dbReference type="EC" id="2.7.13.3" evidence="2"/>
<accession>A0ABR8FWG2</accession>
<feature type="domain" description="PAS" evidence="9">
    <location>
        <begin position="332"/>
        <end position="401"/>
    </location>
</feature>
<dbReference type="Pfam" id="PF00512">
    <property type="entry name" value="HisKA"/>
    <property type="match status" value="1"/>
</dbReference>
<evidence type="ECO:0000256" key="1">
    <source>
        <dbReference type="ARBA" id="ARBA00000085"/>
    </source>
</evidence>
<dbReference type="SMART" id="SM00091">
    <property type="entry name" value="PAS"/>
    <property type="match status" value="5"/>
</dbReference>
<dbReference type="Pfam" id="PF13426">
    <property type="entry name" value="PAS_9"/>
    <property type="match status" value="2"/>
</dbReference>
<keyword evidence="4" id="KW-0808">Transferase</keyword>
<dbReference type="InterPro" id="IPR001610">
    <property type="entry name" value="PAC"/>
</dbReference>
<dbReference type="PROSITE" id="PS50113">
    <property type="entry name" value="PAC"/>
    <property type="match status" value="2"/>
</dbReference>
<keyword evidence="7" id="KW-0175">Coiled coil</keyword>
<dbReference type="SUPFAM" id="SSF47384">
    <property type="entry name" value="Homodimeric domain of signal transducing histidine kinase"/>
    <property type="match status" value="1"/>
</dbReference>
<gene>
    <name evidence="11" type="ORF">H6G74_09625</name>
</gene>
<dbReference type="RefSeq" id="WP_190967441.1">
    <property type="nucleotide sequence ID" value="NZ_JACJTB010000008.1"/>
</dbReference>
<proteinExistence type="predicted"/>
<dbReference type="InterPro" id="IPR005467">
    <property type="entry name" value="His_kinase_dom"/>
</dbReference>
<dbReference type="NCBIfam" id="TIGR00229">
    <property type="entry name" value="sensory_box"/>
    <property type="match status" value="4"/>
</dbReference>
<keyword evidence="12" id="KW-1185">Reference proteome</keyword>
<evidence type="ECO:0000256" key="5">
    <source>
        <dbReference type="ARBA" id="ARBA00022777"/>
    </source>
</evidence>
<dbReference type="SMART" id="SM00086">
    <property type="entry name" value="PAC"/>
    <property type="match status" value="4"/>
</dbReference>
<evidence type="ECO:0000256" key="2">
    <source>
        <dbReference type="ARBA" id="ARBA00012438"/>
    </source>
</evidence>
<dbReference type="InterPro" id="IPR003661">
    <property type="entry name" value="HisK_dim/P_dom"/>
</dbReference>
<dbReference type="Proteomes" id="UP000603457">
    <property type="component" value="Unassembled WGS sequence"/>
</dbReference>
<dbReference type="SMART" id="SM00387">
    <property type="entry name" value="HATPase_c"/>
    <property type="match status" value="1"/>
</dbReference>
<evidence type="ECO:0000259" key="9">
    <source>
        <dbReference type="PROSITE" id="PS50112"/>
    </source>
</evidence>
<feature type="domain" description="PAC" evidence="10">
    <location>
        <begin position="265"/>
        <end position="317"/>
    </location>
</feature>
<dbReference type="CDD" id="cd00082">
    <property type="entry name" value="HisKA"/>
    <property type="match status" value="1"/>
</dbReference>
<sequence>MKTRQELELENISLRNQIQILEETFRAIRVGEVDALVVSITQGEKIFTLQDADYPYRAFLQEMQEGAVTTDDHGTILYCNHPFAVMLKKPLEKVIGSNIEDYIASQEKQIFQGLFQQSSQGCSRGEIYLIADDETQIPVYLSFKPLQIDEVTVTCIVVTNLTEQKRNAEIVAAERLANSILEQAGEAIIVCDRSWKIIRANQAAQQLCGKNPLFQQFDTSFPLQCQHCSCYQSIEDCLWVNQSENHQQKQEVFSLFSLMQGQSFKGVEVLLNREDGVQFNLLLSASPLLNLEKQIIGSVVTLTNITDRRQTEEKIAKLVIREQAARAEAEASKNSLSNILESINDAFIAVDTNWCYTYVNQKAAEIFGRKPQDLIGKNIWQESPELLGRNSYNDLLQALREKSFIQVEKFYPSSKRWFEKRIYPYLEGISIFLKDITKEKQTEISLQESEEHLRLALEASQMGTWDWNILTDNLKWSSRQEELFGITPGKFAGNYEAFLACLHPEDRGRVDQKIVDAKDKKSEYYVEYRVIWTDSSIHWIAAKGKCIYDDQGTAIRMIGTCLDITQRKEVEVVLQQAKAELEIKVAERTAELSQANTHLHRLINILTATINQQTKIEAQLREAERRWRSLLENVQLLVIGLDKTGKVEYVNPFFLGLSGYTQEEILGKEWIANFIPQHQQDSTQKVFGEIIEQELHSHYQNSIITKSQEERVIAWNNTLLRDSQGAIVGTMSIGEDITQRYALEKIKNEFISVVSHELRTPMTSIQGGLNLLKTGLVKLDSEQGKRIIQIVSESSERLVRLVNDILDLERLQSGRITLNKQQVNAANLLTEATELMKIMANNAGINLSVLPQSIELIVDKDRIIQVLTNLLSNAIKFSPQGSTVSMMVEEIKVKDGHNSHVLFKVQDQGRGIPADKIESIFERFQQVDASDSRKQGGTGLGLAICRNIVEQHEGQIWVESTIGKGSIFYIKLPLNLITNSP</sequence>
<dbReference type="InterPro" id="IPR003594">
    <property type="entry name" value="HATPase_dom"/>
</dbReference>
<feature type="domain" description="PAS" evidence="9">
    <location>
        <begin position="623"/>
        <end position="694"/>
    </location>
</feature>
<dbReference type="InterPro" id="IPR013656">
    <property type="entry name" value="PAS_4"/>
</dbReference>
<evidence type="ECO:0000259" key="8">
    <source>
        <dbReference type="PROSITE" id="PS50109"/>
    </source>
</evidence>
<dbReference type="InterPro" id="IPR036890">
    <property type="entry name" value="HATPase_C_sf"/>
</dbReference>
<dbReference type="InterPro" id="IPR000014">
    <property type="entry name" value="PAS"/>
</dbReference>
<dbReference type="SMART" id="SM00388">
    <property type="entry name" value="HisKA"/>
    <property type="match status" value="1"/>
</dbReference>